<protein>
    <recommendedName>
        <fullName evidence="7">AAA+ ATPase domain-containing protein</fullName>
    </recommendedName>
</protein>
<dbReference type="SMART" id="SM00382">
    <property type="entry name" value="AAA"/>
    <property type="match status" value="1"/>
</dbReference>
<dbReference type="Gene3D" id="3.40.50.300">
    <property type="entry name" value="P-loop containing nucleotide triphosphate hydrolases"/>
    <property type="match status" value="1"/>
</dbReference>
<evidence type="ECO:0000313" key="9">
    <source>
        <dbReference type="Proteomes" id="UP001324115"/>
    </source>
</evidence>
<keyword evidence="4" id="KW-0460">Magnesium</keyword>
<evidence type="ECO:0000256" key="4">
    <source>
        <dbReference type="ARBA" id="ARBA00022842"/>
    </source>
</evidence>
<comment type="cofactor">
    <cofactor evidence="1">
        <name>Mg(2+)</name>
        <dbReference type="ChEBI" id="CHEBI:18420"/>
    </cofactor>
</comment>
<accession>A0AAN7F2V3</accession>
<evidence type="ECO:0000256" key="1">
    <source>
        <dbReference type="ARBA" id="ARBA00001946"/>
    </source>
</evidence>
<comment type="similarity">
    <text evidence="2">Belongs to the AAA ATPase family. BCS1 subfamily.</text>
</comment>
<dbReference type="InterPro" id="IPR058017">
    <property type="entry name" value="At3g28540-like_C"/>
</dbReference>
<keyword evidence="3" id="KW-0378">Hydrolase</keyword>
<organism evidence="8 9">
    <name type="scientific">Quercus rubra</name>
    <name type="common">Northern red oak</name>
    <name type="synonym">Quercus borealis</name>
    <dbReference type="NCBI Taxonomy" id="3512"/>
    <lineage>
        <taxon>Eukaryota</taxon>
        <taxon>Viridiplantae</taxon>
        <taxon>Streptophyta</taxon>
        <taxon>Embryophyta</taxon>
        <taxon>Tracheophyta</taxon>
        <taxon>Spermatophyta</taxon>
        <taxon>Magnoliopsida</taxon>
        <taxon>eudicotyledons</taxon>
        <taxon>Gunneridae</taxon>
        <taxon>Pentapetalae</taxon>
        <taxon>rosids</taxon>
        <taxon>fabids</taxon>
        <taxon>Fagales</taxon>
        <taxon>Fagaceae</taxon>
        <taxon>Quercus</taxon>
    </lineage>
</organism>
<evidence type="ECO:0000256" key="2">
    <source>
        <dbReference type="ARBA" id="ARBA00007448"/>
    </source>
</evidence>
<dbReference type="InterPro" id="IPR025753">
    <property type="entry name" value="AAA_N_dom"/>
</dbReference>
<dbReference type="Pfam" id="PF14363">
    <property type="entry name" value="AAA_assoc"/>
    <property type="match status" value="1"/>
</dbReference>
<comment type="caution">
    <text evidence="8">The sequence shown here is derived from an EMBL/GenBank/DDBJ whole genome shotgun (WGS) entry which is preliminary data.</text>
</comment>
<keyword evidence="9" id="KW-1185">Reference proteome</keyword>
<dbReference type="SUPFAM" id="SSF52540">
    <property type="entry name" value="P-loop containing nucleoside triphosphate hydrolases"/>
    <property type="match status" value="1"/>
</dbReference>
<dbReference type="CDD" id="cd19510">
    <property type="entry name" value="RecA-like_BCS1"/>
    <property type="match status" value="1"/>
</dbReference>
<dbReference type="PROSITE" id="PS00674">
    <property type="entry name" value="AAA"/>
    <property type="match status" value="1"/>
</dbReference>
<evidence type="ECO:0000313" key="8">
    <source>
        <dbReference type="EMBL" id="KAK4585142.1"/>
    </source>
</evidence>
<dbReference type="GO" id="GO:0006950">
    <property type="term" value="P:response to stress"/>
    <property type="evidence" value="ECO:0007669"/>
    <property type="project" value="UniProtKB-ARBA"/>
</dbReference>
<dbReference type="InterPro" id="IPR003960">
    <property type="entry name" value="ATPase_AAA_CS"/>
</dbReference>
<evidence type="ECO:0000256" key="5">
    <source>
        <dbReference type="ARBA" id="ARBA00049360"/>
    </source>
</evidence>
<dbReference type="Pfam" id="PF25568">
    <property type="entry name" value="AAA_lid_At3g28540"/>
    <property type="match status" value="1"/>
</dbReference>
<keyword evidence="6" id="KW-0547">Nucleotide-binding</keyword>
<dbReference type="Pfam" id="PF00004">
    <property type="entry name" value="AAA"/>
    <property type="match status" value="1"/>
</dbReference>
<keyword evidence="6" id="KW-0067">ATP-binding</keyword>
<reference evidence="8 9" key="1">
    <citation type="journal article" date="2023" name="G3 (Bethesda)">
        <title>A haplotype-resolved chromosome-scale genome for Quercus rubra L. provides insights into the genetics of adaptive traits for red oak species.</title>
        <authorList>
            <person name="Kapoor B."/>
            <person name="Jenkins J."/>
            <person name="Schmutz J."/>
            <person name="Zhebentyayeva T."/>
            <person name="Kuelheim C."/>
            <person name="Coggeshall M."/>
            <person name="Heim C."/>
            <person name="Lasky J.R."/>
            <person name="Leites L."/>
            <person name="Islam-Faridi N."/>
            <person name="Romero-Severson J."/>
            <person name="DeLeo V.L."/>
            <person name="Lucas S.M."/>
            <person name="Lazic D."/>
            <person name="Gailing O."/>
            <person name="Carlson J."/>
            <person name="Staton M."/>
        </authorList>
    </citation>
    <scope>NUCLEOTIDE SEQUENCE [LARGE SCALE GENOMIC DNA]</scope>
    <source>
        <strain evidence="8">Pseudo-F2</strain>
    </source>
</reference>
<dbReference type="EMBL" id="JAXUIC010000006">
    <property type="protein sequence ID" value="KAK4585142.1"/>
    <property type="molecule type" value="Genomic_DNA"/>
</dbReference>
<evidence type="ECO:0000256" key="6">
    <source>
        <dbReference type="RuleBase" id="RU003651"/>
    </source>
</evidence>
<comment type="catalytic activity">
    <reaction evidence="5">
        <text>ATP + H2O = ADP + phosphate + H(+)</text>
        <dbReference type="Rhea" id="RHEA:13065"/>
        <dbReference type="ChEBI" id="CHEBI:15377"/>
        <dbReference type="ChEBI" id="CHEBI:15378"/>
        <dbReference type="ChEBI" id="CHEBI:30616"/>
        <dbReference type="ChEBI" id="CHEBI:43474"/>
        <dbReference type="ChEBI" id="CHEBI:456216"/>
    </reaction>
</comment>
<dbReference type="GO" id="GO:0005524">
    <property type="term" value="F:ATP binding"/>
    <property type="evidence" value="ECO:0007669"/>
    <property type="project" value="UniProtKB-KW"/>
</dbReference>
<feature type="domain" description="AAA+ ATPase" evidence="7">
    <location>
        <begin position="243"/>
        <end position="378"/>
    </location>
</feature>
<evidence type="ECO:0000256" key="3">
    <source>
        <dbReference type="ARBA" id="ARBA00022801"/>
    </source>
</evidence>
<evidence type="ECO:0000259" key="7">
    <source>
        <dbReference type="SMART" id="SM00382"/>
    </source>
</evidence>
<dbReference type="AlphaFoldDB" id="A0AAN7F2V3"/>
<dbReference type="Proteomes" id="UP001324115">
    <property type="component" value="Unassembled WGS sequence"/>
</dbReference>
<dbReference type="GO" id="GO:0016887">
    <property type="term" value="F:ATP hydrolysis activity"/>
    <property type="evidence" value="ECO:0007669"/>
    <property type="project" value="InterPro"/>
</dbReference>
<dbReference type="Gene3D" id="6.10.280.40">
    <property type="match status" value="1"/>
</dbReference>
<dbReference type="InterPro" id="IPR003959">
    <property type="entry name" value="ATPase_AAA_core"/>
</dbReference>
<gene>
    <name evidence="8" type="ORF">RGQ29_022702</name>
</gene>
<sequence>MFPLKEMQSTASTLFSAYASFAASMMMIRSMANEVIPPELRSYLNSAFHYLFNPLSSTLTLVIDEYCGMARNQVFDSAEIYLRTKISPTTDRLQVSKSSRQKHFAVAIEKSEKVIDRFDNVQLKWYYVCPEPNNGHAIEKRCFELTFNKKFKDKVFESYLPYILVRANSIKQEEKVVKLYNRECPFSDEEGSGGGGMWGSINLEHPATFDTLAMDPELKKSIISDLDRFLRRKEFYKRVGRAWKRGYLLYGPPGTGKSSLIAAMANYLKFDIYDLELTSIYSNSDLRRIWLSTTNRSILVIEDIDCSVEMNDRQDQDQYELHHSKFTLSGLLNFIDGLWSSCGDERIIVFTTNHKDRLDPALLRPGRMDVHINMSYCTSHGFKLLASNYLGIHHGKSHHLYGEIEGLIDSTKVTPAEVAEELMKSEDANVALQELANFLKRKQVESNEIKDEDQEAKRLKTDENVKRIVRNKLKTDERIFRNGRRRGVRGGRSLRSATRSAKCINNILTV</sequence>
<proteinExistence type="inferred from homology"/>
<dbReference type="InterPro" id="IPR003593">
    <property type="entry name" value="AAA+_ATPase"/>
</dbReference>
<dbReference type="PANTHER" id="PTHR23070">
    <property type="entry name" value="BCS1 AAA-TYPE ATPASE"/>
    <property type="match status" value="1"/>
</dbReference>
<name>A0AAN7F2V3_QUERU</name>
<dbReference type="InterPro" id="IPR050747">
    <property type="entry name" value="Mitochondrial_chaperone_BCS1"/>
</dbReference>
<dbReference type="InterPro" id="IPR027417">
    <property type="entry name" value="P-loop_NTPase"/>
</dbReference>